<name>X6N5Y5_RETFI</name>
<feature type="transmembrane region" description="Helical" evidence="1">
    <location>
        <begin position="6"/>
        <end position="32"/>
    </location>
</feature>
<reference evidence="2 3" key="1">
    <citation type="journal article" date="2013" name="Curr. Biol.">
        <title>The Genome of the Foraminiferan Reticulomyxa filosa.</title>
        <authorList>
            <person name="Glockner G."/>
            <person name="Hulsmann N."/>
            <person name="Schleicher M."/>
            <person name="Noegel A.A."/>
            <person name="Eichinger L."/>
            <person name="Gallinger C."/>
            <person name="Pawlowski J."/>
            <person name="Sierra R."/>
            <person name="Euteneuer U."/>
            <person name="Pillet L."/>
            <person name="Moustafa A."/>
            <person name="Platzer M."/>
            <person name="Groth M."/>
            <person name="Szafranski K."/>
            <person name="Schliwa M."/>
        </authorList>
    </citation>
    <scope>NUCLEOTIDE SEQUENCE [LARGE SCALE GENOMIC DNA]</scope>
</reference>
<sequence length="169" mass="19667">MITPSILLALASLVATLFIAAPSMSGYFWRYVFFKDCIYIRQRHFNVVVAIESLLLVLAWVERPLAFLLYTGEITKNGVLVYIDNVLWSICYPGIVLTVCWRYWIFYCDVNIHQNKANKTWTEIINPISNKADFVLEHISTYGNTRWCGIRLIFIYVALATIQFVLSYY</sequence>
<evidence type="ECO:0000313" key="2">
    <source>
        <dbReference type="EMBL" id="ETO21705.1"/>
    </source>
</evidence>
<dbReference type="AlphaFoldDB" id="X6N5Y5"/>
<evidence type="ECO:0000313" key="3">
    <source>
        <dbReference type="Proteomes" id="UP000023152"/>
    </source>
</evidence>
<keyword evidence="1" id="KW-0472">Membrane</keyword>
<proteinExistence type="predicted"/>
<keyword evidence="3" id="KW-1185">Reference proteome</keyword>
<accession>X6N5Y5</accession>
<comment type="caution">
    <text evidence="2">The sequence shown here is derived from an EMBL/GenBank/DDBJ whole genome shotgun (WGS) entry which is preliminary data.</text>
</comment>
<feature type="transmembrane region" description="Helical" evidence="1">
    <location>
        <begin position="86"/>
        <end position="106"/>
    </location>
</feature>
<feature type="transmembrane region" description="Helical" evidence="1">
    <location>
        <begin position="148"/>
        <end position="166"/>
    </location>
</feature>
<gene>
    <name evidence="2" type="ORF">RFI_15498</name>
</gene>
<feature type="transmembrane region" description="Helical" evidence="1">
    <location>
        <begin position="44"/>
        <end position="61"/>
    </location>
</feature>
<dbReference type="EMBL" id="ASPP01011381">
    <property type="protein sequence ID" value="ETO21705.1"/>
    <property type="molecule type" value="Genomic_DNA"/>
</dbReference>
<protein>
    <submittedName>
        <fullName evidence="2">Uncharacterized protein</fullName>
    </submittedName>
</protein>
<keyword evidence="1" id="KW-1133">Transmembrane helix</keyword>
<keyword evidence="1" id="KW-0812">Transmembrane</keyword>
<dbReference type="Proteomes" id="UP000023152">
    <property type="component" value="Unassembled WGS sequence"/>
</dbReference>
<organism evidence="2 3">
    <name type="scientific">Reticulomyxa filosa</name>
    <dbReference type="NCBI Taxonomy" id="46433"/>
    <lineage>
        <taxon>Eukaryota</taxon>
        <taxon>Sar</taxon>
        <taxon>Rhizaria</taxon>
        <taxon>Retaria</taxon>
        <taxon>Foraminifera</taxon>
        <taxon>Monothalamids</taxon>
        <taxon>Reticulomyxidae</taxon>
        <taxon>Reticulomyxa</taxon>
    </lineage>
</organism>
<evidence type="ECO:0000256" key="1">
    <source>
        <dbReference type="SAM" id="Phobius"/>
    </source>
</evidence>